<keyword evidence="1" id="KW-1133">Transmembrane helix</keyword>
<sequence>MIPIDFYACPMCQEVNEEHRTYCKNCGTWLLNTHYPAKLVKQSRFSRPRAYTGEVKQTWLIVLVSLVLGAAAFLALALTSFDADKGYAPLHSWGIILFLLGLAFVVLTLISALVWAASRGRYATRRAVGLLFVVGMSALALGFFLSSTYDESTAAGSRSGTSSLGGQGNSALSGSLRNEFGVYGLQLGDSQDKVISRLGAPTRKDFQRISQGTAGSVYDYGNQLSFTFLNGRIINISSRDPEFGTKRGASIGDSFDRVLSLYRGYSMNTNQDHSALLLRDRDSNLLLFTFSYNRLNSIQLLDTKGMNAISNSIWDAVFDRSIKINPDGTYQYPGSLN</sequence>
<accession>A0A6F9EHJ0</accession>
<feature type="transmembrane region" description="Helical" evidence="1">
    <location>
        <begin position="128"/>
        <end position="149"/>
    </location>
</feature>
<feature type="transmembrane region" description="Helical" evidence="1">
    <location>
        <begin position="93"/>
        <end position="116"/>
    </location>
</feature>
<name>A0A6F9EHJ0_9BACL</name>
<keyword evidence="1" id="KW-0472">Membrane</keyword>
<proteinExistence type="predicted"/>
<evidence type="ECO:0000313" key="2">
    <source>
        <dbReference type="EMBL" id="CAB3395952.1"/>
    </source>
</evidence>
<organism evidence="2 3">
    <name type="scientific">Kyrpidia spormannii</name>
    <dbReference type="NCBI Taxonomy" id="2055160"/>
    <lineage>
        <taxon>Bacteria</taxon>
        <taxon>Bacillati</taxon>
        <taxon>Bacillota</taxon>
        <taxon>Bacilli</taxon>
        <taxon>Bacillales</taxon>
        <taxon>Alicyclobacillaceae</taxon>
        <taxon>Kyrpidia</taxon>
    </lineage>
</organism>
<gene>
    <name evidence="2" type="ORF">COOX1_3198</name>
</gene>
<protein>
    <submittedName>
        <fullName evidence="2">Uncharacterized protein</fullName>
    </submittedName>
</protein>
<feature type="transmembrane region" description="Helical" evidence="1">
    <location>
        <begin position="59"/>
        <end position="81"/>
    </location>
</feature>
<evidence type="ECO:0000256" key="1">
    <source>
        <dbReference type="SAM" id="Phobius"/>
    </source>
</evidence>
<reference evidence="2 3" key="1">
    <citation type="submission" date="2020-04" db="EMBL/GenBank/DDBJ databases">
        <authorList>
            <person name="Hogendoorn C."/>
        </authorList>
    </citation>
    <scope>NUCLEOTIDE SEQUENCE [LARGE SCALE GENOMIC DNA]</scope>
    <source>
        <strain evidence="2">COOX1</strain>
    </source>
</reference>
<keyword evidence="1" id="KW-0812">Transmembrane</keyword>
<dbReference type="Proteomes" id="UP000502196">
    <property type="component" value="Chromosome"/>
</dbReference>
<dbReference type="AlphaFoldDB" id="A0A6F9EHJ0"/>
<evidence type="ECO:0000313" key="3">
    <source>
        <dbReference type="Proteomes" id="UP000502196"/>
    </source>
</evidence>
<dbReference type="RefSeq" id="WP_170086466.1">
    <property type="nucleotide sequence ID" value="NZ_CP047971.1"/>
</dbReference>
<dbReference type="EMBL" id="LR792683">
    <property type="protein sequence ID" value="CAB3395952.1"/>
    <property type="molecule type" value="Genomic_DNA"/>
</dbReference>